<proteinExistence type="predicted"/>
<gene>
    <name evidence="1" type="ORF">CC80DRAFT_10767</name>
</gene>
<accession>A0A6A5UH22</accession>
<dbReference type="EMBL" id="ML976977">
    <property type="protein sequence ID" value="KAF1963640.1"/>
    <property type="molecule type" value="Genomic_DNA"/>
</dbReference>
<sequence>MKVLEGSFQNVTPFFAKRDALDVAFETVLQECSASGNTAEWIARRLGKYKSSKDPHWKATVQAFVNAKRELPTLQTLSNVFFWSFANSKGDGDPVLVNASARFPKNITKSMLGFAIHSSLALEKRDVWNRKKSLERARSDGLYCMHNTLPGEETEGGFLQGYTPLPFRDLFKNPYL</sequence>
<dbReference type="AlphaFoldDB" id="A0A6A5UH22"/>
<reference evidence="1" key="1">
    <citation type="journal article" date="2020" name="Stud. Mycol.">
        <title>101 Dothideomycetes genomes: a test case for predicting lifestyles and emergence of pathogens.</title>
        <authorList>
            <person name="Haridas S."/>
            <person name="Albert R."/>
            <person name="Binder M."/>
            <person name="Bloem J."/>
            <person name="Labutti K."/>
            <person name="Salamov A."/>
            <person name="Andreopoulos B."/>
            <person name="Baker S."/>
            <person name="Barry K."/>
            <person name="Bills G."/>
            <person name="Bluhm B."/>
            <person name="Cannon C."/>
            <person name="Castanera R."/>
            <person name="Culley D."/>
            <person name="Daum C."/>
            <person name="Ezra D."/>
            <person name="Gonzalez J."/>
            <person name="Henrissat B."/>
            <person name="Kuo A."/>
            <person name="Liang C."/>
            <person name="Lipzen A."/>
            <person name="Lutzoni F."/>
            <person name="Magnuson J."/>
            <person name="Mondo S."/>
            <person name="Nolan M."/>
            <person name="Ohm R."/>
            <person name="Pangilinan J."/>
            <person name="Park H.-J."/>
            <person name="Ramirez L."/>
            <person name="Alfaro M."/>
            <person name="Sun H."/>
            <person name="Tritt A."/>
            <person name="Yoshinaga Y."/>
            <person name="Zwiers L.-H."/>
            <person name="Turgeon B."/>
            <person name="Goodwin S."/>
            <person name="Spatafora J."/>
            <person name="Crous P."/>
            <person name="Grigoriev I."/>
        </authorList>
    </citation>
    <scope>NUCLEOTIDE SEQUENCE</scope>
    <source>
        <strain evidence="1">CBS 675.92</strain>
    </source>
</reference>
<keyword evidence="2" id="KW-1185">Reference proteome</keyword>
<evidence type="ECO:0000313" key="2">
    <source>
        <dbReference type="Proteomes" id="UP000800035"/>
    </source>
</evidence>
<dbReference type="Proteomes" id="UP000800035">
    <property type="component" value="Unassembled WGS sequence"/>
</dbReference>
<name>A0A6A5UH22_9PLEO</name>
<evidence type="ECO:0000313" key="1">
    <source>
        <dbReference type="EMBL" id="KAF1963640.1"/>
    </source>
</evidence>
<organism evidence="1 2">
    <name type="scientific">Byssothecium circinans</name>
    <dbReference type="NCBI Taxonomy" id="147558"/>
    <lineage>
        <taxon>Eukaryota</taxon>
        <taxon>Fungi</taxon>
        <taxon>Dikarya</taxon>
        <taxon>Ascomycota</taxon>
        <taxon>Pezizomycotina</taxon>
        <taxon>Dothideomycetes</taxon>
        <taxon>Pleosporomycetidae</taxon>
        <taxon>Pleosporales</taxon>
        <taxon>Massarineae</taxon>
        <taxon>Massarinaceae</taxon>
        <taxon>Byssothecium</taxon>
    </lineage>
</organism>
<protein>
    <submittedName>
        <fullName evidence="1">Uncharacterized protein</fullName>
    </submittedName>
</protein>